<protein>
    <submittedName>
        <fullName evidence="9">M56 family metallopeptidase</fullName>
    </submittedName>
</protein>
<evidence type="ECO:0000256" key="6">
    <source>
        <dbReference type="RuleBase" id="RU003983"/>
    </source>
</evidence>
<keyword evidence="5 6" id="KW-0482">Metalloprotease</keyword>
<dbReference type="RefSeq" id="WP_395115805.1">
    <property type="nucleotide sequence ID" value="NZ_JBIMSO010000059.1"/>
</dbReference>
<dbReference type="PANTHER" id="PTHR34978:SF3">
    <property type="entry name" value="SLR0241 PROTEIN"/>
    <property type="match status" value="1"/>
</dbReference>
<gene>
    <name evidence="9" type="ORF">ACHIPZ_18290</name>
</gene>
<sequence length="306" mass="32132">MATPPLLERVMLALPPRAAEFAWLACIGTTLVFGLSATVVLVWPDHPPAEDLLESTLACLSVAMHAIPHWFADPVGALAMLAACVAAGRVVIVARRYVRAGARVRAFHRDVVAVVARTTEGPHHPVIWLEHPMPLAYSVAGRPGFVVVTNGLTRGLTETECGAVLAHEHAHLRAGHHRMIRSCEVLASALPRIPLFAAAPRAMATLVELDADECAASATSRSAMHAALRSVSHATSTAPAPLLSFGGDVIALRLRRLSDNSDRRPTRPKPSYVAVACLPVAASAAIAIAAVSLLGAAACLLPTFTG</sequence>
<proteinExistence type="inferred from homology"/>
<comment type="caution">
    <text evidence="9">The sequence shown here is derived from an EMBL/GenBank/DDBJ whole genome shotgun (WGS) entry which is preliminary data.</text>
</comment>
<dbReference type="InterPro" id="IPR052173">
    <property type="entry name" value="Beta-lactam_resp_regulator"/>
</dbReference>
<reference evidence="9 10" key="1">
    <citation type="submission" date="2024-10" db="EMBL/GenBank/DDBJ databases">
        <authorList>
            <person name="Riesco R."/>
        </authorList>
    </citation>
    <scope>NUCLEOTIDE SEQUENCE [LARGE SCALE GENOMIC DNA]</scope>
    <source>
        <strain evidence="9 10">NCIMB 15449</strain>
    </source>
</reference>
<feature type="transmembrane region" description="Helical" evidence="7">
    <location>
        <begin position="272"/>
        <end position="304"/>
    </location>
</feature>
<evidence type="ECO:0000256" key="4">
    <source>
        <dbReference type="ARBA" id="ARBA00022833"/>
    </source>
</evidence>
<evidence type="ECO:0000256" key="1">
    <source>
        <dbReference type="ARBA" id="ARBA00022670"/>
    </source>
</evidence>
<keyword evidence="3 6" id="KW-0378">Hydrolase</keyword>
<dbReference type="Gene3D" id="3.30.2010.10">
    <property type="entry name" value="Metalloproteases ('zincins'), catalytic domain"/>
    <property type="match status" value="1"/>
</dbReference>
<keyword evidence="2" id="KW-0479">Metal-binding</keyword>
<feature type="transmembrane region" description="Helical" evidence="7">
    <location>
        <begin position="75"/>
        <end position="94"/>
    </location>
</feature>
<accession>A0ABW7JU86</accession>
<keyword evidence="7" id="KW-0472">Membrane</keyword>
<keyword evidence="1 6" id="KW-0645">Protease</keyword>
<keyword evidence="4 6" id="KW-0862">Zinc</keyword>
<evidence type="ECO:0000256" key="5">
    <source>
        <dbReference type="ARBA" id="ARBA00023049"/>
    </source>
</evidence>
<evidence type="ECO:0000313" key="10">
    <source>
        <dbReference type="Proteomes" id="UP001609175"/>
    </source>
</evidence>
<comment type="similarity">
    <text evidence="6">Belongs to the peptidase M48 family.</text>
</comment>
<dbReference type="Pfam" id="PF01435">
    <property type="entry name" value="Peptidase_M48"/>
    <property type="match status" value="1"/>
</dbReference>
<dbReference type="EMBL" id="JBIMSO010000059">
    <property type="protein sequence ID" value="MFH5210134.1"/>
    <property type="molecule type" value="Genomic_DNA"/>
</dbReference>
<dbReference type="PANTHER" id="PTHR34978">
    <property type="entry name" value="POSSIBLE SENSOR-TRANSDUCER PROTEIN BLAR"/>
    <property type="match status" value="1"/>
</dbReference>
<comment type="cofactor">
    <cofactor evidence="6">
        <name>Zn(2+)</name>
        <dbReference type="ChEBI" id="CHEBI:29105"/>
    </cofactor>
    <text evidence="6">Binds 1 zinc ion per subunit.</text>
</comment>
<evidence type="ECO:0000256" key="7">
    <source>
        <dbReference type="SAM" id="Phobius"/>
    </source>
</evidence>
<keyword evidence="7" id="KW-0812">Transmembrane</keyword>
<dbReference type="Proteomes" id="UP001609175">
    <property type="component" value="Unassembled WGS sequence"/>
</dbReference>
<dbReference type="CDD" id="cd07326">
    <property type="entry name" value="M56_BlaR1_MecR1_like"/>
    <property type="match status" value="1"/>
</dbReference>
<evidence type="ECO:0000256" key="2">
    <source>
        <dbReference type="ARBA" id="ARBA00022723"/>
    </source>
</evidence>
<feature type="transmembrane region" description="Helical" evidence="7">
    <location>
        <begin position="21"/>
        <end position="43"/>
    </location>
</feature>
<feature type="domain" description="Peptidase M48" evidence="8">
    <location>
        <begin position="111"/>
        <end position="180"/>
    </location>
</feature>
<evidence type="ECO:0000259" key="8">
    <source>
        <dbReference type="Pfam" id="PF01435"/>
    </source>
</evidence>
<keyword evidence="7" id="KW-1133">Transmembrane helix</keyword>
<evidence type="ECO:0000313" key="9">
    <source>
        <dbReference type="EMBL" id="MFH5210134.1"/>
    </source>
</evidence>
<evidence type="ECO:0000256" key="3">
    <source>
        <dbReference type="ARBA" id="ARBA00022801"/>
    </source>
</evidence>
<organism evidence="9 10">
    <name type="scientific">Antrihabitans spumae</name>
    <dbReference type="NCBI Taxonomy" id="3373370"/>
    <lineage>
        <taxon>Bacteria</taxon>
        <taxon>Bacillati</taxon>
        <taxon>Actinomycetota</taxon>
        <taxon>Actinomycetes</taxon>
        <taxon>Mycobacteriales</taxon>
        <taxon>Nocardiaceae</taxon>
        <taxon>Antrihabitans</taxon>
    </lineage>
</organism>
<name>A0ABW7JU86_9NOCA</name>
<dbReference type="InterPro" id="IPR001915">
    <property type="entry name" value="Peptidase_M48"/>
</dbReference>